<reference evidence="2 3" key="1">
    <citation type="submission" date="2019-02" db="EMBL/GenBank/DDBJ databases">
        <title>Sequencing the genomes of 1000 actinobacteria strains.</title>
        <authorList>
            <person name="Klenk H.-P."/>
        </authorList>
    </citation>
    <scope>NUCLEOTIDE SEQUENCE [LARGE SCALE GENOMIC DNA]</scope>
    <source>
        <strain evidence="2 3">DSM 18319</strain>
    </source>
</reference>
<dbReference type="AlphaFoldDB" id="A0A4V2GAV3"/>
<evidence type="ECO:0000313" key="2">
    <source>
        <dbReference type="EMBL" id="RZU65736.1"/>
    </source>
</evidence>
<gene>
    <name evidence="2" type="ORF">EV379_2074</name>
</gene>
<sequence>MSDSLESAPSGSAPIGSTSTESEAFPLIVADAAARVIAELTQRGETLGVAESLTGGLLAAELVNVPGASAVFRGGVVAYDTAIKGSVLGVDATLLAERGAVDAEVARQMADRVRAVLAVDGRSAEYGLATTGVAGPDPQDGQPPGTVFIAVASAAGVTVSRLRLDGDRAAIRAATVQAALALLADGLGLTPRP</sequence>
<accession>A0A4V2GAV3</accession>
<proteinExistence type="predicted"/>
<dbReference type="InterPro" id="IPR008136">
    <property type="entry name" value="CinA_C"/>
</dbReference>
<protein>
    <submittedName>
        <fullName evidence="2">Nicotinamide-nucleotide amidase</fullName>
    </submittedName>
</protein>
<comment type="caution">
    <text evidence="2">The sequence shown here is derived from an EMBL/GenBank/DDBJ whole genome shotgun (WGS) entry which is preliminary data.</text>
</comment>
<dbReference type="SUPFAM" id="SSF142433">
    <property type="entry name" value="CinA-like"/>
    <property type="match status" value="1"/>
</dbReference>
<evidence type="ECO:0000259" key="1">
    <source>
        <dbReference type="Pfam" id="PF02464"/>
    </source>
</evidence>
<dbReference type="EMBL" id="SHLC01000001">
    <property type="protein sequence ID" value="RZU65736.1"/>
    <property type="molecule type" value="Genomic_DNA"/>
</dbReference>
<dbReference type="Proteomes" id="UP000291483">
    <property type="component" value="Unassembled WGS sequence"/>
</dbReference>
<organism evidence="2 3">
    <name type="scientific">Microterricola gilva</name>
    <dbReference type="NCBI Taxonomy" id="393267"/>
    <lineage>
        <taxon>Bacteria</taxon>
        <taxon>Bacillati</taxon>
        <taxon>Actinomycetota</taxon>
        <taxon>Actinomycetes</taxon>
        <taxon>Micrococcales</taxon>
        <taxon>Microbacteriaceae</taxon>
        <taxon>Microterricola</taxon>
    </lineage>
</organism>
<dbReference type="NCBIfam" id="TIGR00199">
    <property type="entry name" value="PncC_domain"/>
    <property type="match status" value="1"/>
</dbReference>
<feature type="domain" description="CinA C-terminal" evidence="1">
    <location>
        <begin position="32"/>
        <end position="185"/>
    </location>
</feature>
<dbReference type="InterPro" id="IPR036653">
    <property type="entry name" value="CinA-like_C"/>
</dbReference>
<keyword evidence="3" id="KW-1185">Reference proteome</keyword>
<dbReference type="Pfam" id="PF02464">
    <property type="entry name" value="CinA"/>
    <property type="match status" value="1"/>
</dbReference>
<evidence type="ECO:0000313" key="3">
    <source>
        <dbReference type="Proteomes" id="UP000291483"/>
    </source>
</evidence>
<dbReference type="Gene3D" id="3.90.950.20">
    <property type="entry name" value="CinA-like"/>
    <property type="match status" value="1"/>
</dbReference>
<name>A0A4V2GAV3_9MICO</name>